<dbReference type="EMBL" id="BMAV01010510">
    <property type="protein sequence ID" value="GFY55640.1"/>
    <property type="molecule type" value="Genomic_DNA"/>
</dbReference>
<comment type="caution">
    <text evidence="2">The sequence shown here is derived from an EMBL/GenBank/DDBJ whole genome shotgun (WGS) entry which is preliminary data.</text>
</comment>
<dbReference type="Proteomes" id="UP000886998">
    <property type="component" value="Unassembled WGS sequence"/>
</dbReference>
<evidence type="ECO:0000313" key="3">
    <source>
        <dbReference type="Proteomes" id="UP000886998"/>
    </source>
</evidence>
<protein>
    <submittedName>
        <fullName evidence="2">Uncharacterized protein</fullName>
    </submittedName>
</protein>
<proteinExistence type="predicted"/>
<feature type="region of interest" description="Disordered" evidence="1">
    <location>
        <begin position="1"/>
        <end position="93"/>
    </location>
</feature>
<feature type="compositionally biased region" description="Polar residues" evidence="1">
    <location>
        <begin position="73"/>
        <end position="82"/>
    </location>
</feature>
<keyword evidence="3" id="KW-1185">Reference proteome</keyword>
<reference evidence="2" key="1">
    <citation type="submission" date="2020-08" db="EMBL/GenBank/DDBJ databases">
        <title>Multicomponent nature underlies the extraordinary mechanical properties of spider dragline silk.</title>
        <authorList>
            <person name="Kono N."/>
            <person name="Nakamura H."/>
            <person name="Mori M."/>
            <person name="Yoshida Y."/>
            <person name="Ohtoshi R."/>
            <person name="Malay A.D."/>
            <person name="Moran D.A.P."/>
            <person name="Tomita M."/>
            <person name="Numata K."/>
            <person name="Arakawa K."/>
        </authorList>
    </citation>
    <scope>NUCLEOTIDE SEQUENCE</scope>
</reference>
<accession>A0A8X6XL28</accession>
<sequence length="93" mass="10864">MPRTSGYNLRPRRGAKVESRPSKEKRKQQRGPVRSKENREQQYSPYAEEQRRSGGRSTRSRSQQQHCQERTGGANSRRSQSLEVLVEDVNYKT</sequence>
<name>A0A8X6XL28_9ARAC</name>
<gene>
    <name evidence="2" type="ORF">TNIN_424231</name>
</gene>
<evidence type="ECO:0000256" key="1">
    <source>
        <dbReference type="SAM" id="MobiDB-lite"/>
    </source>
</evidence>
<dbReference type="AlphaFoldDB" id="A0A8X6XL28"/>
<feature type="compositionally biased region" description="Low complexity" evidence="1">
    <location>
        <begin position="55"/>
        <end position="65"/>
    </location>
</feature>
<organism evidence="2 3">
    <name type="scientific">Trichonephila inaurata madagascariensis</name>
    <dbReference type="NCBI Taxonomy" id="2747483"/>
    <lineage>
        <taxon>Eukaryota</taxon>
        <taxon>Metazoa</taxon>
        <taxon>Ecdysozoa</taxon>
        <taxon>Arthropoda</taxon>
        <taxon>Chelicerata</taxon>
        <taxon>Arachnida</taxon>
        <taxon>Araneae</taxon>
        <taxon>Araneomorphae</taxon>
        <taxon>Entelegynae</taxon>
        <taxon>Araneoidea</taxon>
        <taxon>Nephilidae</taxon>
        <taxon>Trichonephila</taxon>
        <taxon>Trichonephila inaurata</taxon>
    </lineage>
</organism>
<evidence type="ECO:0000313" key="2">
    <source>
        <dbReference type="EMBL" id="GFY55640.1"/>
    </source>
</evidence>